<accession>A0A8X7C1U1</accession>
<organism evidence="1 2">
    <name type="scientific">Trichonephila inaurata madagascariensis</name>
    <dbReference type="NCBI Taxonomy" id="2747483"/>
    <lineage>
        <taxon>Eukaryota</taxon>
        <taxon>Metazoa</taxon>
        <taxon>Ecdysozoa</taxon>
        <taxon>Arthropoda</taxon>
        <taxon>Chelicerata</taxon>
        <taxon>Arachnida</taxon>
        <taxon>Araneae</taxon>
        <taxon>Araneomorphae</taxon>
        <taxon>Entelegynae</taxon>
        <taxon>Araneoidea</taxon>
        <taxon>Nephilidae</taxon>
        <taxon>Trichonephila</taxon>
        <taxon>Trichonephila inaurata</taxon>
    </lineage>
</organism>
<dbReference type="EMBL" id="BMAV01007161">
    <property type="protein sequence ID" value="GFY49759.1"/>
    <property type="molecule type" value="Genomic_DNA"/>
</dbReference>
<gene>
    <name evidence="1" type="ORF">TNIN_255381</name>
</gene>
<sequence length="85" mass="9225">MKAVSREHAAASIPVDARLSGYCDLNAALASHCESMKGVIGGIVETVERQVMDDDAIGSVQVCRKIIRSRPVLAKLDVSELLFRR</sequence>
<comment type="caution">
    <text evidence="1">The sequence shown here is derived from an EMBL/GenBank/DDBJ whole genome shotgun (WGS) entry which is preliminary data.</text>
</comment>
<protein>
    <submittedName>
        <fullName evidence="1">Uncharacterized protein</fullName>
    </submittedName>
</protein>
<evidence type="ECO:0000313" key="1">
    <source>
        <dbReference type="EMBL" id="GFY49759.1"/>
    </source>
</evidence>
<keyword evidence="2" id="KW-1185">Reference proteome</keyword>
<evidence type="ECO:0000313" key="2">
    <source>
        <dbReference type="Proteomes" id="UP000886998"/>
    </source>
</evidence>
<dbReference type="AlphaFoldDB" id="A0A8X7C1U1"/>
<proteinExistence type="predicted"/>
<name>A0A8X7C1U1_9ARAC</name>
<reference evidence="1" key="1">
    <citation type="submission" date="2020-08" db="EMBL/GenBank/DDBJ databases">
        <title>Multicomponent nature underlies the extraordinary mechanical properties of spider dragline silk.</title>
        <authorList>
            <person name="Kono N."/>
            <person name="Nakamura H."/>
            <person name="Mori M."/>
            <person name="Yoshida Y."/>
            <person name="Ohtoshi R."/>
            <person name="Malay A.D."/>
            <person name="Moran D.A.P."/>
            <person name="Tomita M."/>
            <person name="Numata K."/>
            <person name="Arakawa K."/>
        </authorList>
    </citation>
    <scope>NUCLEOTIDE SEQUENCE</scope>
</reference>
<dbReference type="Proteomes" id="UP000886998">
    <property type="component" value="Unassembled WGS sequence"/>
</dbReference>